<keyword evidence="2" id="KW-0547">Nucleotide-binding</keyword>
<keyword evidence="4 13" id="KW-0347">Helicase</keyword>
<gene>
    <name evidence="13" type="ORF">BcabD6B2_25430</name>
</gene>
<feature type="domain" description="Helicase ATP-binding" evidence="10">
    <location>
        <begin position="98"/>
        <end position="263"/>
    </location>
</feature>
<organism evidence="13 14">
    <name type="scientific">Babesia caballi</name>
    <dbReference type="NCBI Taxonomy" id="5871"/>
    <lineage>
        <taxon>Eukaryota</taxon>
        <taxon>Sar</taxon>
        <taxon>Alveolata</taxon>
        <taxon>Apicomplexa</taxon>
        <taxon>Aconoidasida</taxon>
        <taxon>Piroplasmida</taxon>
        <taxon>Babesiidae</taxon>
        <taxon>Babesia</taxon>
    </lineage>
</organism>
<feature type="region of interest" description="Disordered" evidence="9">
    <location>
        <begin position="1"/>
        <end position="30"/>
    </location>
</feature>
<dbReference type="InterPro" id="IPR038718">
    <property type="entry name" value="SNF2-like_sf"/>
</dbReference>
<protein>
    <submittedName>
        <fullName evidence="13">SNF2 helicase, putative</fullName>
    </submittedName>
</protein>
<dbReference type="GO" id="GO:0042393">
    <property type="term" value="F:histone binding"/>
    <property type="evidence" value="ECO:0007669"/>
    <property type="project" value="TreeGrafter"/>
</dbReference>
<dbReference type="GO" id="GO:0016887">
    <property type="term" value="F:ATP hydrolysis activity"/>
    <property type="evidence" value="ECO:0007669"/>
    <property type="project" value="TreeGrafter"/>
</dbReference>
<keyword evidence="6" id="KW-0156">Chromatin regulator</keyword>
<dbReference type="Pfam" id="PF09111">
    <property type="entry name" value="SLIDE"/>
    <property type="match status" value="1"/>
</dbReference>
<dbReference type="SUPFAM" id="SSF52540">
    <property type="entry name" value="P-loop containing nucleoside triphosphate hydrolases"/>
    <property type="match status" value="2"/>
</dbReference>
<dbReference type="InterPro" id="IPR009057">
    <property type="entry name" value="Homeodomain-like_sf"/>
</dbReference>
<dbReference type="SMART" id="SM00487">
    <property type="entry name" value="DEXDc"/>
    <property type="match status" value="1"/>
</dbReference>
<dbReference type="RefSeq" id="XP_067715177.1">
    <property type="nucleotide sequence ID" value="XM_067859076.1"/>
</dbReference>
<dbReference type="GO" id="GO:0005524">
    <property type="term" value="F:ATP binding"/>
    <property type="evidence" value="ECO:0007669"/>
    <property type="project" value="UniProtKB-KW"/>
</dbReference>
<evidence type="ECO:0000259" key="11">
    <source>
        <dbReference type="PROSITE" id="PS51194"/>
    </source>
</evidence>
<dbReference type="InterPro" id="IPR014001">
    <property type="entry name" value="Helicase_ATP-bd"/>
</dbReference>
<keyword evidence="5" id="KW-0067">ATP-binding</keyword>
<evidence type="ECO:0000256" key="6">
    <source>
        <dbReference type="ARBA" id="ARBA00022853"/>
    </source>
</evidence>
<sequence length="1975" mass="219404">MEESEYTSSDDQESPTFSAQPPRPPANKQGRSLLRLLLHENHSIEDILSKSKKSFRSDPSAPTVSLANRKKGTVVRQQPTNLVGTAKPYQLEGLRWLVGLYDRNMNGILADEMGLGKTFQTISLMAYLKESRGISGLHLVLAPKSTIGNWINEINRFCPDLRVLKFMGNKEERAYLIAHELDPKKYDIIVTSYEICCKTKNALSRLHFHYIIIDEAHRIKNEESKLSEVVRMFRTEYRLLITGTPLQNNLKELWALLNFLFPEVFASAEEFEIEFDLVGPKELSQEERESRNLGIIARLHEILRPFMLRRSKKDVLTDMPPKNELLLMIPLSTMQKRLYRDLLRRNVPELGADDSHSSVVKVQLQNLAMQLRKACNHPYLFEGWEDRDADPFGEHLVENAGKLNVVDKLLNRLLKANSRVLIFSLMARMLDILEDYCRMRGYPCFRIDGNTSGEDRDNQISSFNDPNSEVSIFLLSTRAGGLGINLATADVVILYDSDWNPQVDLQAIDRAHRIGQMKPVHVYRLVHEYTIEEKIIERATVKLQLDSAVIQSGRMNQKELLEMVQFGAGHIFKAGDEDITEADLDVILSKGQERANMLNDKLKAHTRKPLLDFSTNTTTQQLYEYEAPEDERELDRQAWDELIAQRLQEENAQEHERDIRRRMRMTAARAAEAESGRVIPRYTKNMQFQVRHPRPSRTFSQDWQFFNKAELLKLEQLEAEMGDLDDDSYAKREEMIAEGFGDWTKKHFSAFVRANALYSRYDIDSIADYMTDKSRDEVVKYSKVFWERYKEIPNWEKYIKRIEQGEEALLKRNQLHQVVLAKQRLLTNPWVGTDTLFAAHRGKCPFTEDQDRWMMNLMAILGYDMWDEISELVRLDPRWQFDSFFTTRTPAEFSKRADYIIKHIAKENPADGSRGRSGAAQAPPHQGRAGGAGAMTADDPDWVLVTSKRSARRSDVRIPRSLVVDESVCLEARGRVLRAVADASGHGQAFIGPLLKRLQRFAACGPIGRIVALGLGSPTALTLPLTRSFCCQLAVCLLVRDVFDVGTVDVFDPIMDANDVEVCRRLLAGSPVGDPSLRSLCRLPRAHDEGGSDAPCAPRVLLWMPHCEAALYNAVLLAVEAGEDPLAAARTLANVAPQGQSQRYELSNVVLVGNSLTGYSGEMALPQRILGRVVEAALPPFEPIQSSAIISGQLGVQIVVLVDDVHGGPGAVVLGPVDVDLVAVGAPGLVQGVELVPEVVELGEVGGGHRVPRAREALLEVLALDLVLELRRSLLRGLAVLLLEGDGVPDGGTRRNLAHFSEVGAGEPGRLLREVGDGHVVGDRRLAQQGVENGDPGGKVGQRDVDQLVEPSGPQERLVQQVGPVGGADEKDVFLGGDAVDFREELVHDAVARHRALASAAAPGSADGVELVEEEHAGRRGPGLVEDLAHVGLRLTEPHGEQLRTLDGNKVRTALRGHCLGEERFTTTGRPAGLHRLKPANVVPFHVGNLHYGFTQRRGVRRGDGGVEVLLSNGHGVKNGRVDGVLLEVNSTHLLPDASERGLRAELSQISAHETVRVGGQLLELDLGGQLHVPGVNLQDLEPSGVVGDANVDFLVESAETPERGVDGILPVGSRDDDNLAPALEAVHERKQLRDHSPLHLSVSLFPLRGDGIHLVDEDNGGRVLLRLSERPPEVGLRFSRHLAHDLRPVDEEEKGAGFVGHGPGNEAALPSKQSLTWRPVEQHSPRRLDTQGLEEPGVSERQLDHLPNLRHLLPAPSYVVVSHVVELLFLVALDGVALVVDDGVGSHDAVLPGVHLNHLELDRLERAPDQKEVTLLHRAVGFQKVGLEVDVEQRLLGEAFHGVVERQHLNLFAVRYVGAGRDPDEVAEHDPEVLAHDLVEPRLALVEVLVGQHDADSGVPLLALQHDGVTPEKSKLLNAVRVQRHNRVVVVRGLFDEKPVNVLALGRLERALIGDHIRHLGIFCRLVSSGVRHC</sequence>
<dbReference type="GO" id="GO:0140658">
    <property type="term" value="F:ATP-dependent chromatin remodeler activity"/>
    <property type="evidence" value="ECO:0007669"/>
    <property type="project" value="TreeGrafter"/>
</dbReference>
<dbReference type="InterPro" id="IPR027417">
    <property type="entry name" value="P-loop_NTPase"/>
</dbReference>
<feature type="region of interest" description="Disordered" evidence="9">
    <location>
        <begin position="51"/>
        <end position="71"/>
    </location>
</feature>
<evidence type="ECO:0000256" key="1">
    <source>
        <dbReference type="ARBA" id="ARBA00004123"/>
    </source>
</evidence>
<evidence type="ECO:0000313" key="14">
    <source>
        <dbReference type="Proteomes" id="UP001497744"/>
    </source>
</evidence>
<dbReference type="Pfam" id="PF07985">
    <property type="entry name" value="SRR1"/>
    <property type="match status" value="1"/>
</dbReference>
<keyword evidence="14" id="KW-1185">Reference proteome</keyword>
<dbReference type="GeneID" id="94194589"/>
<evidence type="ECO:0000256" key="3">
    <source>
        <dbReference type="ARBA" id="ARBA00022801"/>
    </source>
</evidence>
<dbReference type="PROSITE" id="PS51194">
    <property type="entry name" value="HELICASE_CTER"/>
    <property type="match status" value="1"/>
</dbReference>
<feature type="compositionally biased region" description="Acidic residues" evidence="9">
    <location>
        <begin position="1"/>
        <end position="13"/>
    </location>
</feature>
<evidence type="ECO:0000259" key="12">
    <source>
        <dbReference type="PROSITE" id="PS51293"/>
    </source>
</evidence>
<dbReference type="Gene3D" id="3.40.50.10810">
    <property type="entry name" value="Tandem AAA-ATPase domain"/>
    <property type="match status" value="1"/>
</dbReference>
<dbReference type="GO" id="GO:0003677">
    <property type="term" value="F:DNA binding"/>
    <property type="evidence" value="ECO:0007669"/>
    <property type="project" value="UniProtKB-KW"/>
</dbReference>
<comment type="subcellular location">
    <subcellularLocation>
        <location evidence="1">Nucleus</location>
    </subcellularLocation>
</comment>
<dbReference type="SUPFAM" id="SSF46689">
    <property type="entry name" value="Homeodomain-like"/>
    <property type="match status" value="2"/>
</dbReference>
<dbReference type="GO" id="GO:0004386">
    <property type="term" value="F:helicase activity"/>
    <property type="evidence" value="ECO:0007669"/>
    <property type="project" value="UniProtKB-KW"/>
</dbReference>
<dbReference type="GO" id="GO:0034728">
    <property type="term" value="P:nucleosome organization"/>
    <property type="evidence" value="ECO:0007669"/>
    <property type="project" value="TreeGrafter"/>
</dbReference>
<feature type="region of interest" description="Disordered" evidence="9">
    <location>
        <begin position="908"/>
        <end position="936"/>
    </location>
</feature>
<dbReference type="GO" id="GO:0000785">
    <property type="term" value="C:chromatin"/>
    <property type="evidence" value="ECO:0007669"/>
    <property type="project" value="TreeGrafter"/>
</dbReference>
<dbReference type="Gene3D" id="3.40.50.300">
    <property type="entry name" value="P-loop containing nucleotide triphosphate hydrolases"/>
    <property type="match status" value="1"/>
</dbReference>
<proteinExistence type="predicted"/>
<dbReference type="PROSITE" id="PS51192">
    <property type="entry name" value="HELICASE_ATP_BIND_1"/>
    <property type="match status" value="1"/>
</dbReference>
<evidence type="ECO:0000313" key="13">
    <source>
        <dbReference type="EMBL" id="GIX63108.1"/>
    </source>
</evidence>
<dbReference type="PROSITE" id="PS51293">
    <property type="entry name" value="SANT"/>
    <property type="match status" value="1"/>
</dbReference>
<dbReference type="InterPro" id="IPR002464">
    <property type="entry name" value="DNA/RNA_helicase_DEAH_CS"/>
</dbReference>
<dbReference type="PANTHER" id="PTHR45623">
    <property type="entry name" value="CHROMODOMAIN-HELICASE-DNA-BINDING PROTEIN 3-RELATED-RELATED"/>
    <property type="match status" value="1"/>
</dbReference>
<evidence type="ECO:0000259" key="10">
    <source>
        <dbReference type="PROSITE" id="PS51192"/>
    </source>
</evidence>
<evidence type="ECO:0000256" key="2">
    <source>
        <dbReference type="ARBA" id="ARBA00022741"/>
    </source>
</evidence>
<dbReference type="InterPro" id="IPR012942">
    <property type="entry name" value="SRR1-like"/>
</dbReference>
<dbReference type="Proteomes" id="UP001497744">
    <property type="component" value="Unassembled WGS sequence"/>
</dbReference>
<evidence type="ECO:0000256" key="8">
    <source>
        <dbReference type="ARBA" id="ARBA00023242"/>
    </source>
</evidence>
<keyword evidence="8" id="KW-0539">Nucleus</keyword>
<accession>A0AAV4LTM9</accession>
<dbReference type="InterPro" id="IPR017884">
    <property type="entry name" value="SANT_dom"/>
</dbReference>
<dbReference type="PANTHER" id="PTHR45623:SF49">
    <property type="entry name" value="SWI_SNF-RELATED MATRIX-ASSOCIATED ACTIN-DEPENDENT REGULATOR OF CHROMATIN SUBFAMILY A MEMBER 5"/>
    <property type="match status" value="1"/>
</dbReference>
<keyword evidence="7" id="KW-0238">DNA-binding</keyword>
<dbReference type="Pfam" id="PF00176">
    <property type="entry name" value="SNF2-rel_dom"/>
    <property type="match status" value="1"/>
</dbReference>
<comment type="caution">
    <text evidence="13">The sequence shown here is derived from an EMBL/GenBank/DDBJ whole genome shotgun (WGS) entry which is preliminary data.</text>
</comment>
<dbReference type="InterPro" id="IPR001650">
    <property type="entry name" value="Helicase_C-like"/>
</dbReference>
<dbReference type="FunFam" id="3.40.50.10810:FF:000005">
    <property type="entry name" value="Photoperiod-independent early flowering 1"/>
    <property type="match status" value="1"/>
</dbReference>
<dbReference type="SMART" id="SM00490">
    <property type="entry name" value="HELICc"/>
    <property type="match status" value="1"/>
</dbReference>
<dbReference type="GO" id="GO:0003682">
    <property type="term" value="F:chromatin binding"/>
    <property type="evidence" value="ECO:0007669"/>
    <property type="project" value="TreeGrafter"/>
</dbReference>
<dbReference type="InterPro" id="IPR049730">
    <property type="entry name" value="SNF2/RAD54-like_C"/>
</dbReference>
<feature type="domain" description="SANT" evidence="12">
    <location>
        <begin position="738"/>
        <end position="790"/>
    </location>
</feature>
<keyword evidence="3" id="KW-0378">Hydrolase</keyword>
<dbReference type="EMBL" id="BPLF01000002">
    <property type="protein sequence ID" value="GIX63108.1"/>
    <property type="molecule type" value="Genomic_DNA"/>
</dbReference>
<dbReference type="PROSITE" id="PS00690">
    <property type="entry name" value="DEAH_ATP_HELICASE"/>
    <property type="match status" value="1"/>
</dbReference>
<evidence type="ECO:0000256" key="4">
    <source>
        <dbReference type="ARBA" id="ARBA00022806"/>
    </source>
</evidence>
<evidence type="ECO:0000256" key="9">
    <source>
        <dbReference type="SAM" id="MobiDB-lite"/>
    </source>
</evidence>
<dbReference type="GO" id="GO:0005634">
    <property type="term" value="C:nucleus"/>
    <property type="evidence" value="ECO:0007669"/>
    <property type="project" value="UniProtKB-SubCell"/>
</dbReference>
<evidence type="ECO:0000256" key="7">
    <source>
        <dbReference type="ARBA" id="ARBA00023125"/>
    </source>
</evidence>
<name>A0AAV4LTM9_BABCB</name>
<dbReference type="InterPro" id="IPR015195">
    <property type="entry name" value="SLIDE"/>
</dbReference>
<dbReference type="Pfam" id="PF00271">
    <property type="entry name" value="Helicase_C"/>
    <property type="match status" value="1"/>
</dbReference>
<dbReference type="CDD" id="cd18793">
    <property type="entry name" value="SF2_C_SNF"/>
    <property type="match status" value="1"/>
</dbReference>
<evidence type="ECO:0000256" key="5">
    <source>
        <dbReference type="ARBA" id="ARBA00022840"/>
    </source>
</evidence>
<reference evidence="13 14" key="1">
    <citation type="submission" date="2021-06" db="EMBL/GenBank/DDBJ databases">
        <title>Genome sequence of Babesia caballi.</title>
        <authorList>
            <person name="Yamagishi J."/>
            <person name="Kidaka T."/>
            <person name="Ochi A."/>
        </authorList>
    </citation>
    <scope>NUCLEOTIDE SEQUENCE [LARGE SCALE GENOMIC DNA]</scope>
    <source>
        <strain evidence="13">USDA-D6B2</strain>
    </source>
</reference>
<feature type="domain" description="Helicase C-terminal" evidence="11">
    <location>
        <begin position="405"/>
        <end position="561"/>
    </location>
</feature>
<dbReference type="Gene3D" id="1.10.10.60">
    <property type="entry name" value="Homeodomain-like"/>
    <property type="match status" value="2"/>
</dbReference>
<dbReference type="InterPro" id="IPR000330">
    <property type="entry name" value="SNF2_N"/>
</dbReference>